<feature type="domain" description="Methylguanine DNA methyltransferase ribonuclease-like" evidence="11">
    <location>
        <begin position="3"/>
        <end position="74"/>
    </location>
</feature>
<dbReference type="NCBIfam" id="TIGR00589">
    <property type="entry name" value="ogt"/>
    <property type="match status" value="1"/>
</dbReference>
<evidence type="ECO:0000256" key="7">
    <source>
        <dbReference type="ARBA" id="ARBA00023204"/>
    </source>
</evidence>
<comment type="miscellaneous">
    <text evidence="9">This enzyme catalyzes only one turnover and therefore is not strictly catalytic. According to one definition, an enzyme is a biocatalyst that acts repeatedly and over many reaction cycles.</text>
</comment>
<keyword evidence="3 9" id="KW-0963">Cytoplasm</keyword>
<protein>
    <recommendedName>
        <fullName evidence="9">Methylated-DNA--protein-cysteine methyltransferase</fullName>
        <ecNumber evidence="9">2.1.1.63</ecNumber>
    </recommendedName>
    <alternativeName>
        <fullName evidence="9">6-O-methylguanine-DNA methyltransferase</fullName>
        <shortName evidence="9">MGMT</shortName>
    </alternativeName>
    <alternativeName>
        <fullName evidence="9">O-6-methylguanine-DNA-alkyltransferase</fullName>
    </alternativeName>
</protein>
<evidence type="ECO:0000256" key="3">
    <source>
        <dbReference type="ARBA" id="ARBA00022490"/>
    </source>
</evidence>
<evidence type="ECO:0000313" key="12">
    <source>
        <dbReference type="EMBL" id="TDW14613.1"/>
    </source>
</evidence>
<evidence type="ECO:0000256" key="5">
    <source>
        <dbReference type="ARBA" id="ARBA00022679"/>
    </source>
</evidence>
<dbReference type="PANTHER" id="PTHR10815">
    <property type="entry name" value="METHYLATED-DNA--PROTEIN-CYSTEINE METHYLTRANSFERASE"/>
    <property type="match status" value="1"/>
</dbReference>
<evidence type="ECO:0000256" key="1">
    <source>
        <dbReference type="ARBA" id="ARBA00001286"/>
    </source>
</evidence>
<evidence type="ECO:0000256" key="8">
    <source>
        <dbReference type="ARBA" id="ARBA00049348"/>
    </source>
</evidence>
<comment type="catalytic activity">
    <reaction evidence="8 9">
        <text>a 6-O-methyl-2'-deoxyguanosine in DNA + L-cysteinyl-[protein] = S-methyl-L-cysteinyl-[protein] + a 2'-deoxyguanosine in DNA</text>
        <dbReference type="Rhea" id="RHEA:24000"/>
        <dbReference type="Rhea" id="RHEA-COMP:10131"/>
        <dbReference type="Rhea" id="RHEA-COMP:10132"/>
        <dbReference type="Rhea" id="RHEA-COMP:11367"/>
        <dbReference type="Rhea" id="RHEA-COMP:11368"/>
        <dbReference type="ChEBI" id="CHEBI:29950"/>
        <dbReference type="ChEBI" id="CHEBI:82612"/>
        <dbReference type="ChEBI" id="CHEBI:85445"/>
        <dbReference type="ChEBI" id="CHEBI:85448"/>
        <dbReference type="EC" id="2.1.1.63"/>
    </reaction>
</comment>
<feature type="active site" description="Nucleophile; methyl group acceptor" evidence="9">
    <location>
        <position position="136"/>
    </location>
</feature>
<dbReference type="HAMAP" id="MF_00772">
    <property type="entry name" value="OGT"/>
    <property type="match status" value="1"/>
</dbReference>
<dbReference type="PROSITE" id="PS00374">
    <property type="entry name" value="MGMT"/>
    <property type="match status" value="1"/>
</dbReference>
<keyword evidence="4 9" id="KW-0489">Methyltransferase</keyword>
<dbReference type="InterPro" id="IPR001497">
    <property type="entry name" value="MethylDNA_cys_MeTrfase_AS"/>
</dbReference>
<dbReference type="InterPro" id="IPR036217">
    <property type="entry name" value="MethylDNA_cys_MeTrfase_DNAb"/>
</dbReference>
<name>A0A4R7ZAW1_9FIRM</name>
<dbReference type="GO" id="GO:0032259">
    <property type="term" value="P:methylation"/>
    <property type="evidence" value="ECO:0007669"/>
    <property type="project" value="UniProtKB-KW"/>
</dbReference>
<evidence type="ECO:0000256" key="4">
    <source>
        <dbReference type="ARBA" id="ARBA00022603"/>
    </source>
</evidence>
<dbReference type="EC" id="2.1.1.63" evidence="9"/>
<comment type="function">
    <text evidence="9">Involved in the cellular defense against the biological effects of O6-methylguanine (O6-MeG) and O4-methylthymine (O4-MeT) in DNA. Repairs the methylated nucleobase in DNA by stoichiometrically transferring the methyl group to a cysteine residue in the enzyme. This is a suicide reaction: the enzyme is irreversibly inactivated.</text>
</comment>
<comment type="similarity">
    <text evidence="2 9">Belongs to the MGMT family.</text>
</comment>
<dbReference type="Proteomes" id="UP000294743">
    <property type="component" value="Unassembled WGS sequence"/>
</dbReference>
<dbReference type="Gene3D" id="1.10.10.10">
    <property type="entry name" value="Winged helix-like DNA-binding domain superfamily/Winged helix DNA-binding domain"/>
    <property type="match status" value="1"/>
</dbReference>
<dbReference type="Pfam" id="PF02870">
    <property type="entry name" value="Methyltransf_1N"/>
    <property type="match status" value="1"/>
</dbReference>
<evidence type="ECO:0000313" key="13">
    <source>
        <dbReference type="Proteomes" id="UP000294743"/>
    </source>
</evidence>
<evidence type="ECO:0000259" key="10">
    <source>
        <dbReference type="Pfam" id="PF01035"/>
    </source>
</evidence>
<dbReference type="GO" id="GO:0006307">
    <property type="term" value="P:DNA alkylation repair"/>
    <property type="evidence" value="ECO:0007669"/>
    <property type="project" value="UniProtKB-UniRule"/>
</dbReference>
<keyword evidence="6 9" id="KW-0227">DNA damage</keyword>
<dbReference type="InterPro" id="IPR036631">
    <property type="entry name" value="MGMT_N_sf"/>
</dbReference>
<dbReference type="Pfam" id="PF01035">
    <property type="entry name" value="DNA_binding_1"/>
    <property type="match status" value="1"/>
</dbReference>
<keyword evidence="7 9" id="KW-0234">DNA repair</keyword>
<keyword evidence="13" id="KW-1185">Reference proteome</keyword>
<dbReference type="OrthoDB" id="9783680at2"/>
<evidence type="ECO:0000256" key="2">
    <source>
        <dbReference type="ARBA" id="ARBA00008711"/>
    </source>
</evidence>
<dbReference type="PANTHER" id="PTHR10815:SF5">
    <property type="entry name" value="METHYLATED-DNA--PROTEIN-CYSTEINE METHYLTRANSFERASE"/>
    <property type="match status" value="1"/>
</dbReference>
<evidence type="ECO:0000259" key="11">
    <source>
        <dbReference type="Pfam" id="PF02870"/>
    </source>
</evidence>
<organism evidence="12 13">
    <name type="scientific">Breznakia blatticola</name>
    <dbReference type="NCBI Taxonomy" id="1754012"/>
    <lineage>
        <taxon>Bacteria</taxon>
        <taxon>Bacillati</taxon>
        <taxon>Bacillota</taxon>
        <taxon>Erysipelotrichia</taxon>
        <taxon>Erysipelotrichales</taxon>
        <taxon>Erysipelotrichaceae</taxon>
        <taxon>Breznakia</taxon>
    </lineage>
</organism>
<dbReference type="InterPro" id="IPR023546">
    <property type="entry name" value="MGMT"/>
</dbReference>
<dbReference type="InterPro" id="IPR008332">
    <property type="entry name" value="MethylG_MeTrfase_N"/>
</dbReference>
<dbReference type="AlphaFoldDB" id="A0A4R7ZAW1"/>
<dbReference type="InterPro" id="IPR036388">
    <property type="entry name" value="WH-like_DNA-bd_sf"/>
</dbReference>
<dbReference type="SUPFAM" id="SSF53155">
    <property type="entry name" value="Methylated DNA-protein cysteine methyltransferase domain"/>
    <property type="match status" value="1"/>
</dbReference>
<sequence length="176" mass="20065">MIIQSIYHSPIGELLIAVNDDALLGVWMKDQKYYKQNINEEMRNDDQHKIIMQTKRWLDRYFRNEKPAIDELHLAPVGTPFRKDVWDILMRIPYGQVITYQDIAKQIAKAKGIKRMSAQAIGGAVGHNPISIIIPCHRVVGTNGSLTGYAGGIEKKITLLQHEQVDMQDLFVPKDV</sequence>
<comment type="subcellular location">
    <subcellularLocation>
        <location evidence="9">Cytoplasm</location>
    </subcellularLocation>
</comment>
<dbReference type="EMBL" id="SODD01000037">
    <property type="protein sequence ID" value="TDW14613.1"/>
    <property type="molecule type" value="Genomic_DNA"/>
</dbReference>
<gene>
    <name evidence="12" type="ORF">EDD63_13712</name>
</gene>
<dbReference type="InterPro" id="IPR014048">
    <property type="entry name" value="MethylDNA_cys_MeTrfase_DNA-bd"/>
</dbReference>
<feature type="domain" description="Methylated-DNA-[protein]-cysteine S-methyltransferase DNA binding" evidence="10">
    <location>
        <begin position="80"/>
        <end position="165"/>
    </location>
</feature>
<proteinExistence type="inferred from homology"/>
<dbReference type="GO" id="GO:0005737">
    <property type="term" value="C:cytoplasm"/>
    <property type="evidence" value="ECO:0007669"/>
    <property type="project" value="UniProtKB-SubCell"/>
</dbReference>
<dbReference type="FunFam" id="1.10.10.10:FF:000214">
    <property type="entry name" value="Methylated-DNA--protein-cysteine methyltransferase"/>
    <property type="match status" value="1"/>
</dbReference>
<dbReference type="CDD" id="cd06445">
    <property type="entry name" value="ATase"/>
    <property type="match status" value="1"/>
</dbReference>
<dbReference type="RefSeq" id="WP_134170630.1">
    <property type="nucleotide sequence ID" value="NZ_SODD01000037.1"/>
</dbReference>
<reference evidence="12 13" key="1">
    <citation type="submission" date="2019-03" db="EMBL/GenBank/DDBJ databases">
        <title>Genomic Encyclopedia of Type Strains, Phase IV (KMG-IV): sequencing the most valuable type-strain genomes for metagenomic binning, comparative biology and taxonomic classification.</title>
        <authorList>
            <person name="Goeker M."/>
        </authorList>
    </citation>
    <scope>NUCLEOTIDE SEQUENCE [LARGE SCALE GENOMIC DNA]</scope>
    <source>
        <strain evidence="12 13">DSM 28867</strain>
    </source>
</reference>
<dbReference type="GO" id="GO:0003908">
    <property type="term" value="F:methylated-DNA-[protein]-cysteine S-methyltransferase activity"/>
    <property type="evidence" value="ECO:0007669"/>
    <property type="project" value="UniProtKB-UniRule"/>
</dbReference>
<keyword evidence="5 9" id="KW-0808">Transferase</keyword>
<dbReference type="SUPFAM" id="SSF46767">
    <property type="entry name" value="Methylated DNA-protein cysteine methyltransferase, C-terminal domain"/>
    <property type="match status" value="1"/>
</dbReference>
<accession>A0A4R7ZAW1</accession>
<evidence type="ECO:0000256" key="6">
    <source>
        <dbReference type="ARBA" id="ARBA00022763"/>
    </source>
</evidence>
<dbReference type="Gene3D" id="3.30.160.70">
    <property type="entry name" value="Methylated DNA-protein cysteine methyltransferase domain"/>
    <property type="match status" value="1"/>
</dbReference>
<evidence type="ECO:0000256" key="9">
    <source>
        <dbReference type="HAMAP-Rule" id="MF_00772"/>
    </source>
</evidence>
<comment type="caution">
    <text evidence="12">The sequence shown here is derived from an EMBL/GenBank/DDBJ whole genome shotgun (WGS) entry which is preliminary data.</text>
</comment>
<comment type="catalytic activity">
    <reaction evidence="1 9">
        <text>a 4-O-methyl-thymidine in DNA + L-cysteinyl-[protein] = a thymidine in DNA + S-methyl-L-cysteinyl-[protein]</text>
        <dbReference type="Rhea" id="RHEA:53428"/>
        <dbReference type="Rhea" id="RHEA-COMP:10131"/>
        <dbReference type="Rhea" id="RHEA-COMP:10132"/>
        <dbReference type="Rhea" id="RHEA-COMP:13555"/>
        <dbReference type="Rhea" id="RHEA-COMP:13556"/>
        <dbReference type="ChEBI" id="CHEBI:29950"/>
        <dbReference type="ChEBI" id="CHEBI:82612"/>
        <dbReference type="ChEBI" id="CHEBI:137386"/>
        <dbReference type="ChEBI" id="CHEBI:137387"/>
        <dbReference type="EC" id="2.1.1.63"/>
    </reaction>
</comment>